<keyword evidence="2" id="KW-0732">Signal</keyword>
<evidence type="ECO:0000259" key="3">
    <source>
        <dbReference type="PROSITE" id="PS50240"/>
    </source>
</evidence>
<comment type="caution">
    <text evidence="4">The sequence shown here is derived from an EMBL/GenBank/DDBJ whole genome shotgun (WGS) entry which is preliminary data.</text>
</comment>
<evidence type="ECO:0000256" key="2">
    <source>
        <dbReference type="SAM" id="SignalP"/>
    </source>
</evidence>
<dbReference type="InterPro" id="IPR001254">
    <property type="entry name" value="Trypsin_dom"/>
</dbReference>
<dbReference type="Gene3D" id="2.40.10.10">
    <property type="entry name" value="Trypsin-like serine proteases"/>
    <property type="match status" value="1"/>
</dbReference>
<reference evidence="4" key="1">
    <citation type="thesis" date="2020" institute="ProQuest LLC" country="789 East Eisenhower Parkway, Ann Arbor, MI, USA">
        <title>Comparative Genomics and Chromosome Evolution.</title>
        <authorList>
            <person name="Mudd A.B."/>
        </authorList>
    </citation>
    <scope>NUCLEOTIDE SEQUENCE</scope>
    <source>
        <strain evidence="4">Female2</strain>
        <tissue evidence="4">Blood</tissue>
    </source>
</reference>
<dbReference type="PROSITE" id="PS50240">
    <property type="entry name" value="TRYPSIN_DOM"/>
    <property type="match status" value="1"/>
</dbReference>
<dbReference type="PROSITE" id="PS00134">
    <property type="entry name" value="TRYPSIN_HIS"/>
    <property type="match status" value="1"/>
</dbReference>
<dbReference type="GO" id="GO:0006508">
    <property type="term" value="P:proteolysis"/>
    <property type="evidence" value="ECO:0007669"/>
    <property type="project" value="InterPro"/>
</dbReference>
<dbReference type="OrthoDB" id="6339452at2759"/>
<dbReference type="PRINTS" id="PR00722">
    <property type="entry name" value="CHYMOTRYPSIN"/>
</dbReference>
<organism evidence="4 5">
    <name type="scientific">Hymenochirus boettgeri</name>
    <name type="common">Congo dwarf clawed frog</name>
    <dbReference type="NCBI Taxonomy" id="247094"/>
    <lineage>
        <taxon>Eukaryota</taxon>
        <taxon>Metazoa</taxon>
        <taxon>Chordata</taxon>
        <taxon>Craniata</taxon>
        <taxon>Vertebrata</taxon>
        <taxon>Euteleostomi</taxon>
        <taxon>Amphibia</taxon>
        <taxon>Batrachia</taxon>
        <taxon>Anura</taxon>
        <taxon>Pipoidea</taxon>
        <taxon>Pipidae</taxon>
        <taxon>Pipinae</taxon>
        <taxon>Hymenochirus</taxon>
    </lineage>
</organism>
<dbReference type="EMBL" id="JAACNH010001488">
    <property type="protein sequence ID" value="KAG8430132.1"/>
    <property type="molecule type" value="Genomic_DNA"/>
</dbReference>
<dbReference type="InterPro" id="IPR018114">
    <property type="entry name" value="TRYPSIN_HIS"/>
</dbReference>
<dbReference type="GO" id="GO:0004252">
    <property type="term" value="F:serine-type endopeptidase activity"/>
    <property type="evidence" value="ECO:0007669"/>
    <property type="project" value="InterPro"/>
</dbReference>
<dbReference type="CDD" id="cd00190">
    <property type="entry name" value="Tryp_SPc"/>
    <property type="match status" value="1"/>
</dbReference>
<evidence type="ECO:0000256" key="1">
    <source>
        <dbReference type="ARBA" id="ARBA00023157"/>
    </source>
</evidence>
<gene>
    <name evidence="4" type="ORF">GDO86_018413</name>
</gene>
<dbReference type="Proteomes" id="UP000812440">
    <property type="component" value="Unassembled WGS sequence"/>
</dbReference>
<sequence>MDQLTFLSLLLSAVLHIPLCQSQESVQSRIVGGQDTSRGDWPWQVSLTVLSEHVCGASLISSTWILTAAHCFPSDHAIGDYMARVGAYQLVIPDSNVQNRKLSAINIHPSYSHDTSVGDLAIASLVSPVTFSTYISPITLPATNMQFPPGMGCKVTGWGNIHQGATVKLLTEVFESKELD</sequence>
<dbReference type="AlphaFoldDB" id="A0A8T2IDQ1"/>
<feature type="signal peptide" evidence="2">
    <location>
        <begin position="1"/>
        <end position="22"/>
    </location>
</feature>
<dbReference type="FunFam" id="2.40.10.10:FF:000184">
    <property type="entry name" value="Prostasin"/>
    <property type="match status" value="1"/>
</dbReference>
<evidence type="ECO:0000313" key="4">
    <source>
        <dbReference type="EMBL" id="KAG8430132.1"/>
    </source>
</evidence>
<dbReference type="InterPro" id="IPR001314">
    <property type="entry name" value="Peptidase_S1A"/>
</dbReference>
<dbReference type="SMART" id="SM00020">
    <property type="entry name" value="Tryp_SPc"/>
    <property type="match status" value="1"/>
</dbReference>
<dbReference type="Pfam" id="PF00089">
    <property type="entry name" value="Trypsin"/>
    <property type="match status" value="1"/>
</dbReference>
<evidence type="ECO:0000313" key="5">
    <source>
        <dbReference type="Proteomes" id="UP000812440"/>
    </source>
</evidence>
<proteinExistence type="predicted"/>
<dbReference type="PANTHER" id="PTHR24253:SF169">
    <property type="entry name" value="PROSTASIN"/>
    <property type="match status" value="1"/>
</dbReference>
<feature type="chain" id="PRO_5035844483" description="Peptidase S1 domain-containing protein" evidence="2">
    <location>
        <begin position="23"/>
        <end position="180"/>
    </location>
</feature>
<feature type="domain" description="Peptidase S1" evidence="3">
    <location>
        <begin position="30"/>
        <end position="180"/>
    </location>
</feature>
<name>A0A8T2IDQ1_9PIPI</name>
<accession>A0A8T2IDQ1</accession>
<dbReference type="PANTHER" id="PTHR24253">
    <property type="entry name" value="TRANSMEMBRANE PROTEASE SERINE"/>
    <property type="match status" value="1"/>
</dbReference>
<keyword evidence="1" id="KW-1015">Disulfide bond</keyword>
<keyword evidence="5" id="KW-1185">Reference proteome</keyword>
<dbReference type="SUPFAM" id="SSF50494">
    <property type="entry name" value="Trypsin-like serine proteases"/>
    <property type="match status" value="1"/>
</dbReference>
<dbReference type="InterPro" id="IPR043504">
    <property type="entry name" value="Peptidase_S1_PA_chymotrypsin"/>
</dbReference>
<dbReference type="InterPro" id="IPR009003">
    <property type="entry name" value="Peptidase_S1_PA"/>
</dbReference>
<protein>
    <recommendedName>
        <fullName evidence="3">Peptidase S1 domain-containing protein</fullName>
    </recommendedName>
</protein>